<dbReference type="AlphaFoldDB" id="A0A069Q0L1"/>
<dbReference type="SUPFAM" id="SSF141371">
    <property type="entry name" value="PilZ domain-like"/>
    <property type="match status" value="2"/>
</dbReference>
<keyword evidence="4" id="KW-1185">Reference proteome</keyword>
<evidence type="ECO:0000259" key="1">
    <source>
        <dbReference type="Pfam" id="PF07238"/>
    </source>
</evidence>
<accession>A0A069Q0L1</accession>
<protein>
    <submittedName>
        <fullName evidence="3">Pilus assembly protein PilZ</fullName>
    </submittedName>
</protein>
<reference evidence="3 4" key="1">
    <citation type="submission" date="2014-03" db="EMBL/GenBank/DDBJ databases">
        <title>Draft Genome Sequences of Four Burkholderia Strains.</title>
        <authorList>
            <person name="Liu X.Y."/>
            <person name="Li C.X."/>
            <person name="Xu J.H."/>
        </authorList>
    </citation>
    <scope>NUCLEOTIDE SEQUENCE [LARGE SCALE GENOMIC DNA]</scope>
    <source>
        <strain evidence="3 4">DSM 50014</strain>
    </source>
</reference>
<organism evidence="3 4">
    <name type="scientific">Caballeronia glathei</name>
    <dbReference type="NCBI Taxonomy" id="60547"/>
    <lineage>
        <taxon>Bacteria</taxon>
        <taxon>Pseudomonadati</taxon>
        <taxon>Pseudomonadota</taxon>
        <taxon>Betaproteobacteria</taxon>
        <taxon>Burkholderiales</taxon>
        <taxon>Burkholderiaceae</taxon>
        <taxon>Caballeronia</taxon>
    </lineage>
</organism>
<dbReference type="RefSeq" id="WP_035929431.1">
    <property type="nucleotide sequence ID" value="NZ_CADFFX010000019.1"/>
</dbReference>
<dbReference type="Pfam" id="PF07238">
    <property type="entry name" value="PilZ"/>
    <property type="match status" value="1"/>
</dbReference>
<name>A0A069Q0L1_9BURK</name>
<proteinExistence type="predicted"/>
<dbReference type="EMBL" id="JFHC01000009">
    <property type="protein sequence ID" value="KDR43276.1"/>
    <property type="molecule type" value="Genomic_DNA"/>
</dbReference>
<dbReference type="InterPro" id="IPR009926">
    <property type="entry name" value="T3SS_YcgR_PilZN"/>
</dbReference>
<feature type="domain" description="PilZ" evidence="1">
    <location>
        <begin position="195"/>
        <end position="302"/>
    </location>
</feature>
<sequence>MTADPLAAPPRPALVRLIPGDVPLSTPLAWPIVGEDGALLFDAGTIVAGDEARDFLFKHFEPHRRAEAQARAGTEGEDDARRGEPAAVTFDDIGLAIGGRVGLRGTGGTGSTMYASRVIGFSSARRNAERALFVTQPVMSGAEPLELVRGEQVDLVALSGRGVFRFACTVDAICREPFNYVVLSEPGAIRRLRARKFARMPTRLAARFSAESDAEPLGQVGRVCDISPYGMSLAVVTPAARAGDRLRLSFHFNTDDIDVHIDTHAIVRHVHAPDATHQNAAYGLEFESLEPTQRIALKSFMAERS</sequence>
<evidence type="ECO:0000313" key="4">
    <source>
        <dbReference type="Proteomes" id="UP000027466"/>
    </source>
</evidence>
<dbReference type="Pfam" id="PF12945">
    <property type="entry name" value="PilZNR"/>
    <property type="match status" value="1"/>
</dbReference>
<evidence type="ECO:0000313" key="3">
    <source>
        <dbReference type="EMBL" id="KDR43276.1"/>
    </source>
</evidence>
<dbReference type="Gene3D" id="2.40.10.220">
    <property type="entry name" value="predicted glycosyltransferase like domains"/>
    <property type="match status" value="1"/>
</dbReference>
<gene>
    <name evidence="3" type="ORF">BG61_40650</name>
</gene>
<evidence type="ECO:0000259" key="2">
    <source>
        <dbReference type="Pfam" id="PF12945"/>
    </source>
</evidence>
<dbReference type="STRING" id="60547.GCA_000751215_01992"/>
<dbReference type="InterPro" id="IPR009875">
    <property type="entry name" value="PilZ_domain"/>
</dbReference>
<dbReference type="GO" id="GO:0035438">
    <property type="term" value="F:cyclic-di-GMP binding"/>
    <property type="evidence" value="ECO:0007669"/>
    <property type="project" value="InterPro"/>
</dbReference>
<comment type="caution">
    <text evidence="3">The sequence shown here is derived from an EMBL/GenBank/DDBJ whole genome shotgun (WGS) entry which is preliminary data.</text>
</comment>
<feature type="domain" description="Type III secretion system flagellar brake protein YcgR PilZN" evidence="2">
    <location>
        <begin position="97"/>
        <end position="186"/>
    </location>
</feature>
<dbReference type="Proteomes" id="UP000027466">
    <property type="component" value="Unassembled WGS sequence"/>
</dbReference>